<dbReference type="AlphaFoldDB" id="A0A7S4AXW1"/>
<evidence type="ECO:0000256" key="1">
    <source>
        <dbReference type="SAM" id="MobiDB-lite"/>
    </source>
</evidence>
<evidence type="ECO:0000256" key="2">
    <source>
        <dbReference type="SAM" id="SignalP"/>
    </source>
</evidence>
<feature type="signal peptide" evidence="2">
    <location>
        <begin position="1"/>
        <end position="20"/>
    </location>
</feature>
<feature type="chain" id="PRO_5031459751" description="Kazal-like domain-containing protein" evidence="2">
    <location>
        <begin position="21"/>
        <end position="190"/>
    </location>
</feature>
<sequence length="190" mass="20735">MNSKIIVSIFNIAFFMVVQMDTTSTSNGTAASSQSVAKASLRGGHPSSNSTSSSSSSMHIRSDFSDNIFSRHSYSSAAIDTARNLLSSGDLNIFDRTKSLDSQTSFSITPPSLCQEIAYFPMKCRRENVNGQVVTSAYTNECFALADGWALDEECLFVEKCAKKNKSPYTCNNGKTFYNKCLAKRSGQCD</sequence>
<evidence type="ECO:0000313" key="3">
    <source>
        <dbReference type="EMBL" id="CAE0730329.1"/>
    </source>
</evidence>
<gene>
    <name evidence="3" type="ORF">PAUS00366_LOCUS23115</name>
</gene>
<name>A0A7S4AXW1_9STRA</name>
<dbReference type="EMBL" id="HBIX01035334">
    <property type="protein sequence ID" value="CAE0730329.1"/>
    <property type="molecule type" value="Transcribed_RNA"/>
</dbReference>
<protein>
    <recommendedName>
        <fullName evidence="4">Kazal-like domain-containing protein</fullName>
    </recommendedName>
</protein>
<accession>A0A7S4AXW1</accession>
<evidence type="ECO:0008006" key="4">
    <source>
        <dbReference type="Google" id="ProtNLM"/>
    </source>
</evidence>
<reference evidence="3" key="1">
    <citation type="submission" date="2021-01" db="EMBL/GenBank/DDBJ databases">
        <authorList>
            <person name="Corre E."/>
            <person name="Pelletier E."/>
            <person name="Niang G."/>
            <person name="Scheremetjew M."/>
            <person name="Finn R."/>
            <person name="Kale V."/>
            <person name="Holt S."/>
            <person name="Cochrane G."/>
            <person name="Meng A."/>
            <person name="Brown T."/>
            <person name="Cohen L."/>
        </authorList>
    </citation>
    <scope>NUCLEOTIDE SEQUENCE</scope>
    <source>
        <strain evidence="3">10249 10 AB</strain>
    </source>
</reference>
<organism evidence="3">
    <name type="scientific">Pseudo-nitzschia australis</name>
    <dbReference type="NCBI Taxonomy" id="44445"/>
    <lineage>
        <taxon>Eukaryota</taxon>
        <taxon>Sar</taxon>
        <taxon>Stramenopiles</taxon>
        <taxon>Ochrophyta</taxon>
        <taxon>Bacillariophyta</taxon>
        <taxon>Bacillariophyceae</taxon>
        <taxon>Bacillariophycidae</taxon>
        <taxon>Bacillariales</taxon>
        <taxon>Bacillariaceae</taxon>
        <taxon>Pseudo-nitzschia</taxon>
    </lineage>
</organism>
<feature type="region of interest" description="Disordered" evidence="1">
    <location>
        <begin position="26"/>
        <end position="58"/>
    </location>
</feature>
<keyword evidence="2" id="KW-0732">Signal</keyword>
<feature type="compositionally biased region" description="Low complexity" evidence="1">
    <location>
        <begin position="47"/>
        <end position="58"/>
    </location>
</feature>
<proteinExistence type="predicted"/>
<feature type="compositionally biased region" description="Low complexity" evidence="1">
    <location>
        <begin position="26"/>
        <end position="35"/>
    </location>
</feature>